<keyword evidence="2" id="KW-0472">Membrane</keyword>
<evidence type="ECO:0000313" key="3">
    <source>
        <dbReference type="EMBL" id="RKD88130.1"/>
    </source>
</evidence>
<evidence type="ECO:0000313" key="4">
    <source>
        <dbReference type="Proteomes" id="UP000283805"/>
    </source>
</evidence>
<sequence>MSRRSSTSLWRSAVGRLTAVDRDRLAVAVIAGGTVLAFASVVLGGFVPYGLLANVLYPLAVLLPAIGVVIAFGALWWAATVTGPSAGESPLLSDADIDRPPEQGHSRTERPVALETTWLLEDGTDEWYRCQDGTSTGTVRERLADGAVRTLRAKRGLEQSAARAAVRSGTWTDDDIAAAFLADGVRQPVEERLRAAVDPGGAFDRRVRRTLTAIESIADDSRPLEVRRERAPTSTTTESETTEVAPDR</sequence>
<keyword evidence="2" id="KW-0812">Transmembrane</keyword>
<feature type="transmembrane region" description="Helical" evidence="2">
    <location>
        <begin position="25"/>
        <end position="49"/>
    </location>
</feature>
<feature type="compositionally biased region" description="Basic and acidic residues" evidence="1">
    <location>
        <begin position="219"/>
        <end position="231"/>
    </location>
</feature>
<feature type="region of interest" description="Disordered" evidence="1">
    <location>
        <begin position="89"/>
        <end position="109"/>
    </location>
</feature>
<proteinExistence type="predicted"/>
<dbReference type="EMBL" id="RAPO01000006">
    <property type="protein sequence ID" value="RKD88130.1"/>
    <property type="molecule type" value="Genomic_DNA"/>
</dbReference>
<feature type="compositionally biased region" description="Low complexity" evidence="1">
    <location>
        <begin position="233"/>
        <end position="248"/>
    </location>
</feature>
<comment type="caution">
    <text evidence="3">The sequence shown here is derived from an EMBL/GenBank/DDBJ whole genome shotgun (WGS) entry which is preliminary data.</text>
</comment>
<feature type="compositionally biased region" description="Basic and acidic residues" evidence="1">
    <location>
        <begin position="96"/>
        <end position="109"/>
    </location>
</feature>
<keyword evidence="2" id="KW-1133">Transmembrane helix</keyword>
<gene>
    <name evidence="3" type="ORF">ATJ93_4446</name>
</gene>
<evidence type="ECO:0000256" key="1">
    <source>
        <dbReference type="SAM" id="MobiDB-lite"/>
    </source>
</evidence>
<feature type="transmembrane region" description="Helical" evidence="2">
    <location>
        <begin position="55"/>
        <end position="79"/>
    </location>
</feature>
<organism evidence="3 4">
    <name type="scientific">Halopiger aswanensis</name>
    <dbReference type="NCBI Taxonomy" id="148449"/>
    <lineage>
        <taxon>Archaea</taxon>
        <taxon>Methanobacteriati</taxon>
        <taxon>Methanobacteriota</taxon>
        <taxon>Stenosarchaea group</taxon>
        <taxon>Halobacteria</taxon>
        <taxon>Halobacteriales</taxon>
        <taxon>Natrialbaceae</taxon>
        <taxon>Halopiger</taxon>
    </lineage>
</organism>
<reference evidence="3 4" key="1">
    <citation type="submission" date="2018-09" db="EMBL/GenBank/DDBJ databases">
        <title>Genomic Encyclopedia of Archaeal and Bacterial Type Strains, Phase II (KMG-II): from individual species to whole genera.</title>
        <authorList>
            <person name="Goeker M."/>
        </authorList>
    </citation>
    <scope>NUCLEOTIDE SEQUENCE [LARGE SCALE GENOMIC DNA]</scope>
    <source>
        <strain evidence="3 4">DSM 13151</strain>
    </source>
</reference>
<dbReference type="AlphaFoldDB" id="A0A419VYI1"/>
<evidence type="ECO:0000256" key="2">
    <source>
        <dbReference type="SAM" id="Phobius"/>
    </source>
</evidence>
<keyword evidence="4" id="KW-1185">Reference proteome</keyword>
<dbReference type="InterPro" id="IPR055693">
    <property type="entry name" value="DUF7269"/>
</dbReference>
<protein>
    <submittedName>
        <fullName evidence="3">Uncharacterized protein</fullName>
    </submittedName>
</protein>
<dbReference type="RefSeq" id="WP_245977783.1">
    <property type="nucleotide sequence ID" value="NZ_RAPO01000006.1"/>
</dbReference>
<dbReference type="Pfam" id="PF23933">
    <property type="entry name" value="DUF7269"/>
    <property type="match status" value="1"/>
</dbReference>
<feature type="region of interest" description="Disordered" evidence="1">
    <location>
        <begin position="219"/>
        <end position="248"/>
    </location>
</feature>
<name>A0A419VYI1_9EURY</name>
<dbReference type="Proteomes" id="UP000283805">
    <property type="component" value="Unassembled WGS sequence"/>
</dbReference>
<accession>A0A419VYI1</accession>